<sequence length="579" mass="60528">MASSVFFNGILHYTPGTFSQVNDEDMSPRNPAVGNDMVIVGRADGGQPNVPIRVQSPEDAKRKVRGGELLVAARKAFGPSSATGGPRTLTLIRVGQATRSSLTLKDGSAADSIVLRSKLYGIPANTIRAKVEAGTLRGKKITVQAGNEYSVGDNLARNAFSVHYTGADAVANITVAGANVVLKSGADAGTAAVRATIAFEDFPTIQEVCDRINAVAGFSATPASGSELLRAASALDFVTAQDVKTASFTVKGDLQAVVDWLNSPASGLAIGERATGAGSPPANVAWTFLTGAADPAVTNEDWSTAIDACERLDIQHIVPLSADSAVHAMVDAHCIFMSDAGQRERRARVGGPAGTDMEEAKSLAAAIGSDRTSFCWPAHYDFDNRGNRVVLPGYMTAVLLAAMAAGVNPGTSLTNKPVRVGGLEFEARNPVDTDELIRFGICVVENAGEDGFKVVRDISTWLSDDNYNRVENSCGSAVDYVARSVRKALDVLRGQKASPSLMSRGLSITRTVLDYLAKEEPAGPGILVGDTKSPAYKNLAASINGDVTGITFQCSPVIPNNFTTVGISVTPYSGTATLT</sequence>
<dbReference type="OrthoDB" id="7374774at2"/>
<dbReference type="Proteomes" id="UP000325255">
    <property type="component" value="Unassembled WGS sequence"/>
</dbReference>
<name>A0A5M6ITN8_9PROT</name>
<feature type="domain" description="Tail sheath protein subtilisin-like" evidence="2">
    <location>
        <begin position="296"/>
        <end position="460"/>
    </location>
</feature>
<comment type="similarity">
    <text evidence="1">Belongs to the myoviridae tail sheath protein family.</text>
</comment>
<evidence type="ECO:0000313" key="4">
    <source>
        <dbReference type="Proteomes" id="UP000325255"/>
    </source>
</evidence>
<evidence type="ECO:0000259" key="2">
    <source>
        <dbReference type="Pfam" id="PF04984"/>
    </source>
</evidence>
<dbReference type="InterPro" id="IPR035089">
    <property type="entry name" value="Phage_sheath_subtilisin"/>
</dbReference>
<evidence type="ECO:0000313" key="3">
    <source>
        <dbReference type="EMBL" id="KAA5611581.1"/>
    </source>
</evidence>
<organism evidence="3 4">
    <name type="scientific">Rhodovastum atsumiense</name>
    <dbReference type="NCBI Taxonomy" id="504468"/>
    <lineage>
        <taxon>Bacteria</taxon>
        <taxon>Pseudomonadati</taxon>
        <taxon>Pseudomonadota</taxon>
        <taxon>Alphaproteobacteria</taxon>
        <taxon>Acetobacterales</taxon>
        <taxon>Acetobacteraceae</taxon>
        <taxon>Rhodovastum</taxon>
    </lineage>
</organism>
<keyword evidence="4" id="KW-1185">Reference proteome</keyword>
<dbReference type="AlphaFoldDB" id="A0A5M6ITN8"/>
<accession>A0A5M6ITN8</accession>
<protein>
    <recommendedName>
        <fullName evidence="2">Tail sheath protein subtilisin-like domain-containing protein</fullName>
    </recommendedName>
</protein>
<dbReference type="Pfam" id="PF04984">
    <property type="entry name" value="Phage_sheath_1"/>
    <property type="match status" value="1"/>
</dbReference>
<dbReference type="EMBL" id="VWPK01000019">
    <property type="protein sequence ID" value="KAA5611581.1"/>
    <property type="molecule type" value="Genomic_DNA"/>
</dbReference>
<evidence type="ECO:0000256" key="1">
    <source>
        <dbReference type="ARBA" id="ARBA00008005"/>
    </source>
</evidence>
<dbReference type="RefSeq" id="WP_150041355.1">
    <property type="nucleotide sequence ID" value="NZ_OW485606.1"/>
</dbReference>
<reference evidence="3 4" key="1">
    <citation type="submission" date="2019-09" db="EMBL/GenBank/DDBJ databases">
        <title>Genome sequence of Rhodovastum atsumiense, a diverse member of the Acetobacteraceae family of non-sulfur purple photosynthetic bacteria.</title>
        <authorList>
            <person name="Meyer T."/>
            <person name="Kyndt J."/>
        </authorList>
    </citation>
    <scope>NUCLEOTIDE SEQUENCE [LARGE SCALE GENOMIC DNA]</scope>
    <source>
        <strain evidence="3 4">DSM 21279</strain>
    </source>
</reference>
<comment type="caution">
    <text evidence="3">The sequence shown here is derived from an EMBL/GenBank/DDBJ whole genome shotgun (WGS) entry which is preliminary data.</text>
</comment>
<proteinExistence type="inferred from homology"/>
<gene>
    <name evidence="3" type="ORF">F1189_13535</name>
</gene>